<dbReference type="GO" id="GO:0051287">
    <property type="term" value="F:NAD binding"/>
    <property type="evidence" value="ECO:0007669"/>
    <property type="project" value="UniProtKB-UniRule"/>
</dbReference>
<dbReference type="GO" id="GO:0005634">
    <property type="term" value="C:nucleus"/>
    <property type="evidence" value="ECO:0007669"/>
    <property type="project" value="TreeGrafter"/>
</dbReference>
<feature type="domain" description="Glycerol-3-phosphate dehydrogenase NAD-dependent C-terminal" evidence="11">
    <location>
        <begin position="233"/>
        <end position="385"/>
    </location>
</feature>
<protein>
    <recommendedName>
        <fullName evidence="9">Glycerol-3-phosphate dehydrogenase [NAD(+)]</fullName>
        <ecNumber evidence="9">1.1.1.8</ecNumber>
    </recommendedName>
</protein>
<evidence type="ECO:0000256" key="2">
    <source>
        <dbReference type="ARBA" id="ARBA00023002"/>
    </source>
</evidence>
<dbReference type="Gene3D" id="1.10.1040.10">
    <property type="entry name" value="N-(1-d-carboxylethyl)-l-norvaline Dehydrogenase, domain 2"/>
    <property type="match status" value="1"/>
</dbReference>
<comment type="catalytic activity">
    <reaction evidence="4 9">
        <text>sn-glycerol 3-phosphate + NAD(+) = dihydroxyacetone phosphate + NADH + H(+)</text>
        <dbReference type="Rhea" id="RHEA:11092"/>
        <dbReference type="ChEBI" id="CHEBI:15378"/>
        <dbReference type="ChEBI" id="CHEBI:57540"/>
        <dbReference type="ChEBI" id="CHEBI:57597"/>
        <dbReference type="ChEBI" id="CHEBI:57642"/>
        <dbReference type="ChEBI" id="CHEBI:57945"/>
        <dbReference type="EC" id="1.1.1.8"/>
    </reaction>
</comment>
<dbReference type="GO" id="GO:0042803">
    <property type="term" value="F:protein homodimerization activity"/>
    <property type="evidence" value="ECO:0007669"/>
    <property type="project" value="InterPro"/>
</dbReference>
<dbReference type="SUPFAM" id="SSF48179">
    <property type="entry name" value="6-phosphogluconate dehydrogenase C-terminal domain-like"/>
    <property type="match status" value="1"/>
</dbReference>
<feature type="binding site" evidence="6">
    <location>
        <begin position="309"/>
        <end position="310"/>
    </location>
    <ligand>
        <name>substrate</name>
    </ligand>
</feature>
<evidence type="ECO:0000259" key="11">
    <source>
        <dbReference type="Pfam" id="PF07479"/>
    </source>
</evidence>
<feature type="domain" description="Glycerol-3-phosphate dehydrogenase NAD-dependent N-terminal" evidence="10">
    <location>
        <begin position="32"/>
        <end position="210"/>
    </location>
</feature>
<dbReference type="InterPro" id="IPR017751">
    <property type="entry name" value="G3P_DH_NAD-dep_euk"/>
</dbReference>
<evidence type="ECO:0000256" key="4">
    <source>
        <dbReference type="ARBA" id="ARBA00048683"/>
    </source>
</evidence>
<dbReference type="Pfam" id="PF07479">
    <property type="entry name" value="NAD_Gly3P_dh_C"/>
    <property type="match status" value="1"/>
</dbReference>
<dbReference type="Proteomes" id="UP000217790">
    <property type="component" value="Unassembled WGS sequence"/>
</dbReference>
<dbReference type="PIRSF" id="PIRSF000114">
    <property type="entry name" value="Glycerol-3-P_dh"/>
    <property type="match status" value="1"/>
</dbReference>
<comment type="similarity">
    <text evidence="1 8">Belongs to the NAD-dependent glycerol-3-phosphate dehydrogenase family.</text>
</comment>
<dbReference type="InterPro" id="IPR011128">
    <property type="entry name" value="G3P_DH_NAD-dep_N"/>
</dbReference>
<evidence type="ECO:0000256" key="9">
    <source>
        <dbReference type="RuleBase" id="RU361243"/>
    </source>
</evidence>
<feature type="binding site" evidence="7">
    <location>
        <position position="193"/>
    </location>
    <ligand>
        <name>NAD(+)</name>
        <dbReference type="ChEBI" id="CHEBI:57540"/>
    </ligand>
</feature>
<dbReference type="PANTHER" id="PTHR11728:SF8">
    <property type="entry name" value="GLYCEROL-3-PHOSPHATE DEHYDROGENASE [NAD(+)]-RELATED"/>
    <property type="match status" value="1"/>
</dbReference>
<sequence length="388" mass="42249">MAPFITKFEPYEPEEYVVDKKNGTKSPARLEKIAIVGSGSWGTALARVAALNAAGREGFDPEVRIWVREHEVPGRGKLTEIFNRTHQNERYLPNVDLPENLVAVPSLKETVRNASLILIVVPHQYLPGILEELKEPGLISSRARAISAIKGVEVVIQKDEQGNSSTAEIHTYPSVIEKELGIPCTALGGANIALDVGRGEFCETTIGVPSAKDAALWHAVFDGPTFRVHPIEDVAGVSLSGALKNVVALAAGFVDGMGLGGNTKAAILRIGLLEMSTFTLEFFPGSSPLTFSHHSAGVADLITTSFGGRNRKCAEAFIKSKPQYSGGKSFEQLEKELLNGQKLQGTLTSREVFEFLEAQGRLEGYPLFEKVYRIAFEEMDPKRLFEDL</sequence>
<dbReference type="Pfam" id="PF01210">
    <property type="entry name" value="NAD_Gly3P_dh_N"/>
    <property type="match status" value="1"/>
</dbReference>
<dbReference type="InterPro" id="IPR006109">
    <property type="entry name" value="G3P_DH_NAD-dep_C"/>
</dbReference>
<accession>A0A2H3CVA1</accession>
<feature type="binding site" evidence="7">
    <location>
        <position position="309"/>
    </location>
    <ligand>
        <name>NAD(+)</name>
        <dbReference type="ChEBI" id="CHEBI:57540"/>
    </ligand>
</feature>
<evidence type="ECO:0000256" key="7">
    <source>
        <dbReference type="PIRSR" id="PIRSR000114-3"/>
    </source>
</evidence>
<dbReference type="InParanoid" id="A0A2H3CVA1"/>
<dbReference type="PRINTS" id="PR00077">
    <property type="entry name" value="GPDHDRGNASE"/>
</dbReference>
<proteinExistence type="inferred from homology"/>
<evidence type="ECO:0000256" key="6">
    <source>
        <dbReference type="PIRSR" id="PIRSR000114-2"/>
    </source>
</evidence>
<dbReference type="OrthoDB" id="10263760at2759"/>
<evidence type="ECO:0000259" key="10">
    <source>
        <dbReference type="Pfam" id="PF01210"/>
    </source>
</evidence>
<evidence type="ECO:0000256" key="5">
    <source>
        <dbReference type="PIRSR" id="PIRSR000114-1"/>
    </source>
</evidence>
<dbReference type="STRING" id="47427.A0A2H3CVA1"/>
<evidence type="ECO:0000313" key="12">
    <source>
        <dbReference type="EMBL" id="PBK85760.1"/>
    </source>
</evidence>
<dbReference type="GO" id="GO:0005829">
    <property type="term" value="C:cytosol"/>
    <property type="evidence" value="ECO:0007669"/>
    <property type="project" value="TreeGrafter"/>
</dbReference>
<dbReference type="FunCoup" id="A0A2H3CVA1">
    <property type="interactions" value="345"/>
</dbReference>
<feature type="binding site" evidence="6">
    <location>
        <position position="150"/>
    </location>
    <ligand>
        <name>substrate</name>
    </ligand>
</feature>
<feature type="binding site" evidence="7">
    <location>
        <begin position="37"/>
        <end position="42"/>
    </location>
    <ligand>
        <name>NAD(+)</name>
        <dbReference type="ChEBI" id="CHEBI:57540"/>
    </ligand>
</feature>
<dbReference type="EMBL" id="KZ293689">
    <property type="protein sequence ID" value="PBK85760.1"/>
    <property type="molecule type" value="Genomic_DNA"/>
</dbReference>
<name>A0A2H3CVA1_ARMGA</name>
<evidence type="ECO:0000256" key="8">
    <source>
        <dbReference type="RuleBase" id="RU000437"/>
    </source>
</evidence>
<dbReference type="GO" id="GO:0141152">
    <property type="term" value="F:glycerol-3-phosphate dehydrogenase (NAD+) activity"/>
    <property type="evidence" value="ECO:0007669"/>
    <property type="project" value="UniProtKB-UniRule"/>
</dbReference>
<dbReference type="InterPro" id="IPR036291">
    <property type="entry name" value="NAD(P)-bd_dom_sf"/>
</dbReference>
<dbReference type="OMA" id="ENEVKMW"/>
<organism evidence="12 13">
    <name type="scientific">Armillaria gallica</name>
    <name type="common">Bulbous honey fungus</name>
    <name type="synonym">Armillaria bulbosa</name>
    <dbReference type="NCBI Taxonomy" id="47427"/>
    <lineage>
        <taxon>Eukaryota</taxon>
        <taxon>Fungi</taxon>
        <taxon>Dikarya</taxon>
        <taxon>Basidiomycota</taxon>
        <taxon>Agaricomycotina</taxon>
        <taxon>Agaricomycetes</taxon>
        <taxon>Agaricomycetidae</taxon>
        <taxon>Agaricales</taxon>
        <taxon>Marasmiineae</taxon>
        <taxon>Physalacriaceae</taxon>
        <taxon>Armillaria</taxon>
    </lineage>
</organism>
<keyword evidence="13" id="KW-1185">Reference proteome</keyword>
<dbReference type="GO" id="GO:0005975">
    <property type="term" value="P:carbohydrate metabolic process"/>
    <property type="evidence" value="ECO:0007669"/>
    <property type="project" value="InterPro"/>
</dbReference>
<dbReference type="Gene3D" id="3.40.50.720">
    <property type="entry name" value="NAD(P)-binding Rossmann-like Domain"/>
    <property type="match status" value="1"/>
</dbReference>
<dbReference type="PANTHER" id="PTHR11728">
    <property type="entry name" value="GLYCEROL-3-PHOSPHATE DEHYDROGENASE"/>
    <property type="match status" value="1"/>
</dbReference>
<dbReference type="InterPro" id="IPR008927">
    <property type="entry name" value="6-PGluconate_DH-like_C_sf"/>
</dbReference>
<feature type="binding site" evidence="7">
    <location>
        <position position="344"/>
    </location>
    <ligand>
        <name>NAD(+)</name>
        <dbReference type="ChEBI" id="CHEBI:57540"/>
    </ligand>
</feature>
<evidence type="ECO:0000256" key="3">
    <source>
        <dbReference type="ARBA" id="ARBA00023027"/>
    </source>
</evidence>
<dbReference type="AlphaFoldDB" id="A0A2H3CVA1"/>
<dbReference type="PROSITE" id="PS00957">
    <property type="entry name" value="NAD_G3PDH"/>
    <property type="match status" value="1"/>
</dbReference>
<keyword evidence="2 8" id="KW-0560">Oxidoreductase</keyword>
<dbReference type="SUPFAM" id="SSF51735">
    <property type="entry name" value="NAD(P)-binding Rossmann-fold domains"/>
    <property type="match status" value="1"/>
</dbReference>
<dbReference type="InterPro" id="IPR013328">
    <property type="entry name" value="6PGD_dom2"/>
</dbReference>
<feature type="active site" description="Proton acceptor" evidence="5">
    <location>
        <position position="244"/>
    </location>
</feature>
<evidence type="ECO:0000313" key="13">
    <source>
        <dbReference type="Proteomes" id="UP000217790"/>
    </source>
</evidence>
<evidence type="ECO:0000256" key="1">
    <source>
        <dbReference type="ARBA" id="ARBA00011009"/>
    </source>
</evidence>
<gene>
    <name evidence="12" type="ORF">ARMGADRAFT_941482</name>
</gene>
<dbReference type="NCBIfam" id="TIGR03376">
    <property type="entry name" value="glycerol3P_DH"/>
    <property type="match status" value="1"/>
</dbReference>
<keyword evidence="3 7" id="KW-0520">NAD</keyword>
<dbReference type="FunFam" id="1.10.1040.10:FF:000004">
    <property type="entry name" value="Glycerol-3-phosphate dehydrogenase [NAD(+)]"/>
    <property type="match status" value="1"/>
</dbReference>
<reference evidence="13" key="1">
    <citation type="journal article" date="2017" name="Nat. Ecol. Evol.">
        <title>Genome expansion and lineage-specific genetic innovations in the forest pathogenic fungi Armillaria.</title>
        <authorList>
            <person name="Sipos G."/>
            <person name="Prasanna A.N."/>
            <person name="Walter M.C."/>
            <person name="O'Connor E."/>
            <person name="Balint B."/>
            <person name="Krizsan K."/>
            <person name="Kiss B."/>
            <person name="Hess J."/>
            <person name="Varga T."/>
            <person name="Slot J."/>
            <person name="Riley R."/>
            <person name="Boka B."/>
            <person name="Rigling D."/>
            <person name="Barry K."/>
            <person name="Lee J."/>
            <person name="Mihaltcheva S."/>
            <person name="LaButti K."/>
            <person name="Lipzen A."/>
            <person name="Waldron R."/>
            <person name="Moloney N.M."/>
            <person name="Sperisen C."/>
            <person name="Kredics L."/>
            <person name="Vagvoelgyi C."/>
            <person name="Patrignani A."/>
            <person name="Fitzpatrick D."/>
            <person name="Nagy I."/>
            <person name="Doyle S."/>
            <person name="Anderson J.B."/>
            <person name="Grigoriev I.V."/>
            <person name="Gueldener U."/>
            <person name="Muensterkoetter M."/>
            <person name="Nagy L.G."/>
        </authorList>
    </citation>
    <scope>NUCLEOTIDE SEQUENCE [LARGE SCALE GENOMIC DNA]</scope>
    <source>
        <strain evidence="13">Ar21-2</strain>
    </source>
</reference>
<dbReference type="GO" id="GO:0046168">
    <property type="term" value="P:glycerol-3-phosphate catabolic process"/>
    <property type="evidence" value="ECO:0007669"/>
    <property type="project" value="UniProtKB-UniRule"/>
</dbReference>
<feature type="binding site" evidence="7">
    <location>
        <position position="342"/>
    </location>
    <ligand>
        <name>NAD(+)</name>
        <dbReference type="ChEBI" id="CHEBI:57540"/>
    </ligand>
</feature>
<dbReference type="InterPro" id="IPR006168">
    <property type="entry name" value="G3P_DH_NAD-dep"/>
</dbReference>
<dbReference type="EC" id="1.1.1.8" evidence="9"/>